<evidence type="ECO:0000256" key="6">
    <source>
        <dbReference type="ARBA" id="ARBA00022989"/>
    </source>
</evidence>
<proteinExistence type="inferred from homology"/>
<feature type="transmembrane region" description="Helical" evidence="8">
    <location>
        <begin position="67"/>
        <end position="86"/>
    </location>
</feature>
<evidence type="ECO:0000256" key="1">
    <source>
        <dbReference type="ARBA" id="ARBA00004651"/>
    </source>
</evidence>
<feature type="transmembrane region" description="Helical" evidence="8">
    <location>
        <begin position="31"/>
        <end position="55"/>
    </location>
</feature>
<dbReference type="eggNOG" id="COG0730">
    <property type="taxonomic scope" value="Bacteria"/>
</dbReference>
<evidence type="ECO:0000256" key="8">
    <source>
        <dbReference type="RuleBase" id="RU363041"/>
    </source>
</evidence>
<evidence type="ECO:0000313" key="10">
    <source>
        <dbReference type="Proteomes" id="UP000008710"/>
    </source>
</evidence>
<feature type="transmembrane region" description="Helical" evidence="8">
    <location>
        <begin position="260"/>
        <end position="278"/>
    </location>
</feature>
<accession>Q0SEJ7</accession>
<protein>
    <recommendedName>
        <fullName evidence="8">Probable membrane transporter protein</fullName>
    </recommendedName>
</protein>
<feature type="transmembrane region" description="Helical" evidence="8">
    <location>
        <begin position="233"/>
        <end position="254"/>
    </location>
</feature>
<comment type="subcellular location">
    <subcellularLocation>
        <location evidence="1 8">Cell membrane</location>
        <topology evidence="1 8">Multi-pass membrane protein</topology>
    </subcellularLocation>
</comment>
<feature type="transmembrane region" description="Helical" evidence="8">
    <location>
        <begin position="164"/>
        <end position="197"/>
    </location>
</feature>
<dbReference type="GO" id="GO:0005886">
    <property type="term" value="C:plasma membrane"/>
    <property type="evidence" value="ECO:0007669"/>
    <property type="project" value="UniProtKB-SubCell"/>
</dbReference>
<reference evidence="10" key="1">
    <citation type="journal article" date="2006" name="Proc. Natl. Acad. Sci. U.S.A.">
        <title>The complete genome of Rhodococcus sp. RHA1 provides insights into a catabolic powerhouse.</title>
        <authorList>
            <person name="McLeod M.P."/>
            <person name="Warren R.L."/>
            <person name="Hsiao W.W.L."/>
            <person name="Araki N."/>
            <person name="Myhre M."/>
            <person name="Fernandes C."/>
            <person name="Miyazawa D."/>
            <person name="Wong W."/>
            <person name="Lillquist A.L."/>
            <person name="Wang D."/>
            <person name="Dosanjh M."/>
            <person name="Hara H."/>
            <person name="Petrescu A."/>
            <person name="Morin R.D."/>
            <person name="Yang G."/>
            <person name="Stott J.M."/>
            <person name="Schein J.E."/>
            <person name="Shin H."/>
            <person name="Smailus D."/>
            <person name="Siddiqui A.S."/>
            <person name="Marra M.A."/>
            <person name="Jones S.J.M."/>
            <person name="Holt R."/>
            <person name="Brinkman F.S.L."/>
            <person name="Miyauchi K."/>
            <person name="Fukuda M."/>
            <person name="Davies J.E."/>
            <person name="Mohn W.W."/>
            <person name="Eltis L.D."/>
        </authorList>
    </citation>
    <scope>NUCLEOTIDE SEQUENCE [LARGE SCALE GENOMIC DNA]</scope>
    <source>
        <strain evidence="10">RHA1</strain>
    </source>
</reference>
<keyword evidence="6 8" id="KW-1133">Transmembrane helix</keyword>
<keyword evidence="5 8" id="KW-0812">Transmembrane</keyword>
<dbReference type="AlphaFoldDB" id="Q0SEJ7"/>
<dbReference type="PANTHER" id="PTHR30269:SF0">
    <property type="entry name" value="MEMBRANE TRANSPORTER PROTEIN YFCA-RELATED"/>
    <property type="match status" value="1"/>
</dbReference>
<keyword evidence="4 8" id="KW-1003">Cell membrane</keyword>
<feature type="transmembrane region" description="Helical" evidence="8">
    <location>
        <begin position="209"/>
        <end position="226"/>
    </location>
</feature>
<dbReference type="Proteomes" id="UP000008710">
    <property type="component" value="Chromosome"/>
</dbReference>
<evidence type="ECO:0000256" key="7">
    <source>
        <dbReference type="ARBA" id="ARBA00023136"/>
    </source>
</evidence>
<comment type="similarity">
    <text evidence="2 8">Belongs to the 4-toluene sulfonate uptake permease (TSUP) (TC 2.A.102) family.</text>
</comment>
<dbReference type="HOGENOM" id="CLU_045498_7_0_11"/>
<evidence type="ECO:0000256" key="4">
    <source>
        <dbReference type="ARBA" id="ARBA00022475"/>
    </source>
</evidence>
<dbReference type="KEGG" id="rha:RHA1_ro02232"/>
<name>Q0SEJ7_RHOJR</name>
<evidence type="ECO:0000313" key="9">
    <source>
        <dbReference type="EMBL" id="ABG94039.1"/>
    </source>
</evidence>
<sequence>MQPCISVVVRPGCRAFRGPCNVASVTPLEVIAILVAGVGAGAINAIVGSGTLITFPTLVAFGFPPVTATMSNAIGLVAGGVSGTWGYRRELAGQGPRLRWQIPASLCGAVLGSWLLLHLPETVFELVVPVLLILALILVVLQPKIQAWAKQRGSHEAGLSPARLTLLTVGTFAVGVYGGYFTAAQGILLMGVMGAILPESLQRMNGAKNLLSLIVNVVAATAYTLVAFDRISWAAAGLIAVGSLLGGVLGARYGRRLSPTALRGTIVVVGLIGLFRLLA</sequence>
<keyword evidence="3" id="KW-0813">Transport</keyword>
<gene>
    <name evidence="9" type="ordered locus">RHA1_ro02232</name>
</gene>
<dbReference type="EMBL" id="CP000431">
    <property type="protein sequence ID" value="ABG94039.1"/>
    <property type="molecule type" value="Genomic_DNA"/>
</dbReference>
<evidence type="ECO:0000256" key="5">
    <source>
        <dbReference type="ARBA" id="ARBA00022692"/>
    </source>
</evidence>
<dbReference type="InterPro" id="IPR002781">
    <property type="entry name" value="TM_pro_TauE-like"/>
</dbReference>
<dbReference type="InterPro" id="IPR052017">
    <property type="entry name" value="TSUP"/>
</dbReference>
<evidence type="ECO:0000256" key="2">
    <source>
        <dbReference type="ARBA" id="ARBA00009142"/>
    </source>
</evidence>
<dbReference type="PANTHER" id="PTHR30269">
    <property type="entry name" value="TRANSMEMBRANE PROTEIN YFCA"/>
    <property type="match status" value="1"/>
</dbReference>
<feature type="transmembrane region" description="Helical" evidence="8">
    <location>
        <begin position="123"/>
        <end position="143"/>
    </location>
</feature>
<keyword evidence="7 8" id="KW-0472">Membrane</keyword>
<feature type="transmembrane region" description="Helical" evidence="8">
    <location>
        <begin position="98"/>
        <end position="117"/>
    </location>
</feature>
<evidence type="ECO:0000256" key="3">
    <source>
        <dbReference type="ARBA" id="ARBA00022448"/>
    </source>
</evidence>
<organism evidence="9 10">
    <name type="scientific">Rhodococcus jostii (strain RHA1)</name>
    <dbReference type="NCBI Taxonomy" id="101510"/>
    <lineage>
        <taxon>Bacteria</taxon>
        <taxon>Bacillati</taxon>
        <taxon>Actinomycetota</taxon>
        <taxon>Actinomycetes</taxon>
        <taxon>Mycobacteriales</taxon>
        <taxon>Nocardiaceae</taxon>
        <taxon>Rhodococcus</taxon>
    </lineage>
</organism>
<dbReference type="Pfam" id="PF01925">
    <property type="entry name" value="TauE"/>
    <property type="match status" value="1"/>
</dbReference>